<sequence length="93" mass="10224">MLRYFRRVVILAPTRVYTALIYSCGRLFVSKPVKGLSTMKMYSNGDWTSGISEMDVVNPYTGKPFDAVPSATLDDVEKAIDSAGRGVIAMRGL</sequence>
<organism evidence="1">
    <name type="scientific">marine metagenome</name>
    <dbReference type="NCBI Taxonomy" id="408172"/>
    <lineage>
        <taxon>unclassified sequences</taxon>
        <taxon>metagenomes</taxon>
        <taxon>ecological metagenomes</taxon>
    </lineage>
</organism>
<name>A0A383A144_9ZZZZ</name>
<dbReference type="EMBL" id="UINC01188230">
    <property type="protein sequence ID" value="SVE01343.1"/>
    <property type="molecule type" value="Genomic_DNA"/>
</dbReference>
<protein>
    <recommendedName>
        <fullName evidence="2">Aldehyde dehydrogenase domain-containing protein</fullName>
    </recommendedName>
</protein>
<dbReference type="InterPro" id="IPR016162">
    <property type="entry name" value="Ald_DH_N"/>
</dbReference>
<feature type="non-terminal residue" evidence="1">
    <location>
        <position position="93"/>
    </location>
</feature>
<dbReference type="Gene3D" id="3.40.605.10">
    <property type="entry name" value="Aldehyde Dehydrogenase, Chain A, domain 1"/>
    <property type="match status" value="1"/>
</dbReference>
<dbReference type="GO" id="GO:0016491">
    <property type="term" value="F:oxidoreductase activity"/>
    <property type="evidence" value="ECO:0007669"/>
    <property type="project" value="InterPro"/>
</dbReference>
<gene>
    <name evidence="1" type="ORF">METZ01_LOCUS454197</name>
</gene>
<dbReference type="AlphaFoldDB" id="A0A383A144"/>
<accession>A0A383A144</accession>
<proteinExistence type="predicted"/>
<evidence type="ECO:0000313" key="1">
    <source>
        <dbReference type="EMBL" id="SVE01343.1"/>
    </source>
</evidence>
<dbReference type="InterPro" id="IPR016161">
    <property type="entry name" value="Ald_DH/histidinol_DH"/>
</dbReference>
<reference evidence="1" key="1">
    <citation type="submission" date="2018-05" db="EMBL/GenBank/DDBJ databases">
        <authorList>
            <person name="Lanie J.A."/>
            <person name="Ng W.-L."/>
            <person name="Kazmierczak K.M."/>
            <person name="Andrzejewski T.M."/>
            <person name="Davidsen T.M."/>
            <person name="Wayne K.J."/>
            <person name="Tettelin H."/>
            <person name="Glass J.I."/>
            <person name="Rusch D."/>
            <person name="Podicherti R."/>
            <person name="Tsui H.-C.T."/>
            <person name="Winkler M.E."/>
        </authorList>
    </citation>
    <scope>NUCLEOTIDE SEQUENCE</scope>
</reference>
<dbReference type="SUPFAM" id="SSF53720">
    <property type="entry name" value="ALDH-like"/>
    <property type="match status" value="1"/>
</dbReference>
<evidence type="ECO:0008006" key="2">
    <source>
        <dbReference type="Google" id="ProtNLM"/>
    </source>
</evidence>